<dbReference type="Pfam" id="PF08818">
    <property type="entry name" value="DUF1801"/>
    <property type="match status" value="1"/>
</dbReference>
<organism evidence="3 4">
    <name type="scientific">Streptomyces harbinensis</name>
    <dbReference type="NCBI Taxonomy" id="1176198"/>
    <lineage>
        <taxon>Bacteria</taxon>
        <taxon>Bacillati</taxon>
        <taxon>Actinomycetota</taxon>
        <taxon>Actinomycetes</taxon>
        <taxon>Kitasatosporales</taxon>
        <taxon>Streptomycetaceae</taxon>
        <taxon>Streptomyces</taxon>
    </lineage>
</organism>
<evidence type="ECO:0000313" key="4">
    <source>
        <dbReference type="Proteomes" id="UP000198873"/>
    </source>
</evidence>
<proteinExistence type="predicted"/>
<keyword evidence="4" id="KW-1185">Reference proteome</keyword>
<name>A0A1I6W0B1_9ACTN</name>
<feature type="domain" description="YdhG-like" evidence="2">
    <location>
        <begin position="67"/>
        <end position="158"/>
    </location>
</feature>
<accession>A0A1I6W0B1</accession>
<dbReference type="SUPFAM" id="SSF159888">
    <property type="entry name" value="YdhG-like"/>
    <property type="match status" value="1"/>
</dbReference>
<gene>
    <name evidence="3" type="ORF">SAMN05444716_11189</name>
</gene>
<evidence type="ECO:0000313" key="3">
    <source>
        <dbReference type="EMBL" id="SFT19410.1"/>
    </source>
</evidence>
<dbReference type="Proteomes" id="UP000198873">
    <property type="component" value="Unassembled WGS sequence"/>
</dbReference>
<sequence length="159" mass="17445">MPKDPKSTKNAKDASTPDGFSEQERAAMKERAAELKAAGRRGRGAAKAAAEEKDLLAKIAKMPEPDRQLAERVHALVTETAPELAPKLWYGQPAYARDGKVVCFFRSGLMDKTRYSVFGFNETANLDDPSGLWPTSYALSELTEAAETTLRELIRQAVS</sequence>
<feature type="region of interest" description="Disordered" evidence="1">
    <location>
        <begin position="1"/>
        <end position="47"/>
    </location>
</feature>
<protein>
    <recommendedName>
        <fullName evidence="2">YdhG-like domain-containing protein</fullName>
    </recommendedName>
</protein>
<dbReference type="Gene3D" id="3.90.1150.200">
    <property type="match status" value="1"/>
</dbReference>
<dbReference type="EMBL" id="FPAB01000011">
    <property type="protein sequence ID" value="SFT19410.1"/>
    <property type="molecule type" value="Genomic_DNA"/>
</dbReference>
<dbReference type="AlphaFoldDB" id="A0A1I6W0B1"/>
<evidence type="ECO:0000259" key="2">
    <source>
        <dbReference type="Pfam" id="PF08818"/>
    </source>
</evidence>
<reference evidence="4" key="1">
    <citation type="submission" date="2016-10" db="EMBL/GenBank/DDBJ databases">
        <authorList>
            <person name="Varghese N."/>
            <person name="Submissions S."/>
        </authorList>
    </citation>
    <scope>NUCLEOTIDE SEQUENCE [LARGE SCALE GENOMIC DNA]</scope>
    <source>
        <strain evidence="4">CGMCC 4.7047</strain>
    </source>
</reference>
<feature type="compositionally biased region" description="Basic and acidic residues" evidence="1">
    <location>
        <begin position="22"/>
        <end position="34"/>
    </location>
</feature>
<evidence type="ECO:0000256" key="1">
    <source>
        <dbReference type="SAM" id="MobiDB-lite"/>
    </source>
</evidence>
<feature type="compositionally biased region" description="Basic and acidic residues" evidence="1">
    <location>
        <begin position="1"/>
        <end position="12"/>
    </location>
</feature>
<dbReference type="InterPro" id="IPR014922">
    <property type="entry name" value="YdhG-like"/>
</dbReference>